<organism evidence="1 2">
    <name type="scientific">Streptomyces purpureus</name>
    <dbReference type="NCBI Taxonomy" id="1951"/>
    <lineage>
        <taxon>Bacteria</taxon>
        <taxon>Bacillati</taxon>
        <taxon>Actinomycetota</taxon>
        <taxon>Actinomycetes</taxon>
        <taxon>Kitasatosporales</taxon>
        <taxon>Streptomycetaceae</taxon>
        <taxon>Streptomyces</taxon>
    </lineage>
</organism>
<reference evidence="1" key="1">
    <citation type="journal article" date="2014" name="Int. J. Syst. Evol. Microbiol.">
        <title>Complete genome sequence of Corynebacterium casei LMG S-19264T (=DSM 44701T), isolated from a smear-ripened cheese.</title>
        <authorList>
            <consortium name="US DOE Joint Genome Institute (JGI-PGF)"/>
            <person name="Walter F."/>
            <person name="Albersmeier A."/>
            <person name="Kalinowski J."/>
            <person name="Ruckert C."/>
        </authorList>
    </citation>
    <scope>NUCLEOTIDE SEQUENCE</scope>
    <source>
        <strain evidence="1">JCM 3172</strain>
    </source>
</reference>
<comment type="caution">
    <text evidence="1">The sequence shown here is derived from an EMBL/GenBank/DDBJ whole genome shotgun (WGS) entry which is preliminary data.</text>
</comment>
<keyword evidence="2" id="KW-1185">Reference proteome</keyword>
<dbReference type="RefSeq" id="WP_189202720.1">
    <property type="nucleotide sequence ID" value="NZ_BMQQ01000014.1"/>
</dbReference>
<dbReference type="AlphaFoldDB" id="A0A918H6R6"/>
<protein>
    <recommendedName>
        <fullName evidence="3">Transferase</fullName>
    </recommendedName>
</protein>
<evidence type="ECO:0000313" key="1">
    <source>
        <dbReference type="EMBL" id="GGT41030.1"/>
    </source>
</evidence>
<dbReference type="Proteomes" id="UP000619486">
    <property type="component" value="Unassembled WGS sequence"/>
</dbReference>
<reference evidence="1" key="2">
    <citation type="submission" date="2020-09" db="EMBL/GenBank/DDBJ databases">
        <authorList>
            <person name="Sun Q."/>
            <person name="Ohkuma M."/>
        </authorList>
    </citation>
    <scope>NUCLEOTIDE SEQUENCE</scope>
    <source>
        <strain evidence="1">JCM 3172</strain>
    </source>
</reference>
<gene>
    <name evidence="1" type="ORF">GCM10014713_38420</name>
</gene>
<accession>A0A918H6R6</accession>
<name>A0A918H6R6_9ACTN</name>
<proteinExistence type="predicted"/>
<evidence type="ECO:0008006" key="3">
    <source>
        <dbReference type="Google" id="ProtNLM"/>
    </source>
</evidence>
<dbReference type="EMBL" id="BMQQ01000014">
    <property type="protein sequence ID" value="GGT41030.1"/>
    <property type="molecule type" value="Genomic_DNA"/>
</dbReference>
<sequence length="245" mass="26682">MTTTTTGVRADCTARATGEISFTLTDGAGDLVLKLRDGDEELRLETGPDGTAVLPAGTELAEGRWDLFADERPVEAGIRDVRELVDRRPGSGDRVAVRIPYPTAEGRLAVRAWLRAPHAEAGDLTFTEAGCTVEGRLYGTVAGPGAVAEARHDGRVHSVEATCIDGVFSVTLPYGPLAEEPLDRERLWELWLRPAEDAESVRISRILDDLWDRRNVFVYPVTAVGDHRATPCYTADNDLCVRVTP</sequence>
<evidence type="ECO:0000313" key="2">
    <source>
        <dbReference type="Proteomes" id="UP000619486"/>
    </source>
</evidence>